<dbReference type="HAMAP" id="MF_01899">
    <property type="entry name" value="RNase_D"/>
    <property type="match status" value="1"/>
</dbReference>
<keyword evidence="3 6" id="KW-0540">Nuclease</keyword>
<keyword evidence="5 6" id="KW-0269">Exonuclease</keyword>
<proteinExistence type="inferred from homology"/>
<dbReference type="OrthoDB" id="9800549at2"/>
<dbReference type="GO" id="GO:0003676">
    <property type="term" value="F:nucleic acid binding"/>
    <property type="evidence" value="ECO:0007669"/>
    <property type="project" value="InterPro"/>
</dbReference>
<dbReference type="Pfam" id="PF00570">
    <property type="entry name" value="HRDC"/>
    <property type="match status" value="1"/>
</dbReference>
<protein>
    <recommendedName>
        <fullName evidence="6">Ribonuclease D</fullName>
        <shortName evidence="6">RNase D</shortName>
        <ecNumber evidence="6">3.1.13.5</ecNumber>
    </recommendedName>
</protein>
<evidence type="ECO:0000256" key="4">
    <source>
        <dbReference type="ARBA" id="ARBA00022801"/>
    </source>
</evidence>
<evidence type="ECO:0000259" key="7">
    <source>
        <dbReference type="PROSITE" id="PS50967"/>
    </source>
</evidence>
<organism evidence="8 9">
    <name type="scientific">Pseudohaliea rubra DSM 19751</name>
    <dbReference type="NCBI Taxonomy" id="1265313"/>
    <lineage>
        <taxon>Bacteria</taxon>
        <taxon>Pseudomonadati</taxon>
        <taxon>Pseudomonadota</taxon>
        <taxon>Gammaproteobacteria</taxon>
        <taxon>Cellvibrionales</taxon>
        <taxon>Halieaceae</taxon>
        <taxon>Pseudohaliea</taxon>
    </lineage>
</organism>
<accession>A0A095VQW2</accession>
<dbReference type="SUPFAM" id="SSF47819">
    <property type="entry name" value="HRDC-like"/>
    <property type="match status" value="2"/>
</dbReference>
<keyword evidence="9" id="KW-1185">Reference proteome</keyword>
<dbReference type="RefSeq" id="WP_035518212.1">
    <property type="nucleotide sequence ID" value="NZ_KN234809.1"/>
</dbReference>
<comment type="caution">
    <text evidence="8">The sequence shown here is derived from an EMBL/GenBank/DDBJ whole genome shotgun (WGS) entry which is preliminary data.</text>
</comment>
<comment type="cofactor">
    <cofactor evidence="6">
        <name>a divalent metal cation</name>
        <dbReference type="ChEBI" id="CHEBI:60240"/>
    </cofactor>
</comment>
<dbReference type="EMBL" id="AUVB01000049">
    <property type="protein sequence ID" value="KGE03760.1"/>
    <property type="molecule type" value="Genomic_DNA"/>
</dbReference>
<dbReference type="NCBIfam" id="TIGR01388">
    <property type="entry name" value="rnd"/>
    <property type="match status" value="1"/>
</dbReference>
<dbReference type="InterPro" id="IPR036397">
    <property type="entry name" value="RNaseH_sf"/>
</dbReference>
<dbReference type="InterPro" id="IPR012337">
    <property type="entry name" value="RNaseH-like_sf"/>
</dbReference>
<feature type="domain" description="HRDC" evidence="7">
    <location>
        <begin position="208"/>
        <end position="288"/>
    </location>
</feature>
<dbReference type="InterPro" id="IPR051086">
    <property type="entry name" value="RNase_D-like"/>
</dbReference>
<dbReference type="AlphaFoldDB" id="A0A095VQW2"/>
<dbReference type="STRING" id="1265313.HRUBRA_01651"/>
<dbReference type="InterPro" id="IPR044876">
    <property type="entry name" value="HRDC_dom_sf"/>
</dbReference>
<comment type="function">
    <text evidence="6">Exonuclease involved in the 3' processing of various precursor tRNAs. Initiates hydrolysis at the 3'-terminus of an RNA molecule and releases 5'-mononucleotides.</text>
</comment>
<dbReference type="PANTHER" id="PTHR47649:SF1">
    <property type="entry name" value="RIBONUCLEASE D"/>
    <property type="match status" value="1"/>
</dbReference>
<dbReference type="GO" id="GO:0005737">
    <property type="term" value="C:cytoplasm"/>
    <property type="evidence" value="ECO:0007669"/>
    <property type="project" value="UniProtKB-SubCell"/>
</dbReference>
<dbReference type="EC" id="3.1.13.5" evidence="6"/>
<evidence type="ECO:0000256" key="6">
    <source>
        <dbReference type="HAMAP-Rule" id="MF_01899"/>
    </source>
</evidence>
<dbReference type="GO" id="GO:0042780">
    <property type="term" value="P:tRNA 3'-end processing"/>
    <property type="evidence" value="ECO:0007669"/>
    <property type="project" value="UniProtKB-UniRule"/>
</dbReference>
<comment type="similarity">
    <text evidence="6">Belongs to the RNase D family.</text>
</comment>
<dbReference type="Proteomes" id="UP000029640">
    <property type="component" value="Unassembled WGS sequence"/>
</dbReference>
<gene>
    <name evidence="6" type="primary">rnd</name>
    <name evidence="8" type="ORF">HRUBRA_01651</name>
</gene>
<evidence type="ECO:0000313" key="8">
    <source>
        <dbReference type="EMBL" id="KGE03760.1"/>
    </source>
</evidence>
<evidence type="ECO:0000256" key="2">
    <source>
        <dbReference type="ARBA" id="ARBA00022694"/>
    </source>
</evidence>
<dbReference type="HOGENOM" id="CLU_042387_0_0_6"/>
<sequence length="371" mass="40852">MDWTLIATQDAFEALLLEHRGAPAVAVDTEFMRRNTFYPQVALLQLCFADHAWLVDPLALEDTAPLLDLFEDPSITKVLHSASEDLEVFDHWLGALPRPLFDTQRAAGLLDKGFGLGYRGLVEQAFAVTLDKGETRSDWLRRPLSEAQCRYAALDVAYLLPLYERLRGDAEAAGKLSWILEEGEVACAGAGSRNPAYHLRVKSAWKLQPRQLAALERLCAWREEEAASRDKPRSWILDDRLCLAIAGAMPANPDALAAVGEIPPAILRRCGAALLDAIAEARSLPESALPVPLPAPLDGEERKRLKALKARVRTIAEAATVAPEMLLAGRDLELLLREARGLPISEPASWQGWRRTRVIEPLRSALAEGAL</sequence>
<keyword evidence="2 6" id="KW-0819">tRNA processing</keyword>
<dbReference type="PATRIC" id="fig|1265313.6.peg.1632"/>
<evidence type="ECO:0000313" key="9">
    <source>
        <dbReference type="Proteomes" id="UP000029640"/>
    </source>
</evidence>
<dbReference type="InterPro" id="IPR002121">
    <property type="entry name" value="HRDC_dom"/>
</dbReference>
<dbReference type="PANTHER" id="PTHR47649">
    <property type="entry name" value="RIBONUCLEASE D"/>
    <property type="match status" value="1"/>
</dbReference>
<dbReference type="SMART" id="SM00341">
    <property type="entry name" value="HRDC"/>
    <property type="match status" value="1"/>
</dbReference>
<dbReference type="GO" id="GO:0008408">
    <property type="term" value="F:3'-5' exonuclease activity"/>
    <property type="evidence" value="ECO:0007669"/>
    <property type="project" value="InterPro"/>
</dbReference>
<keyword evidence="4 6" id="KW-0378">Hydrolase</keyword>
<comment type="subcellular location">
    <subcellularLocation>
        <location evidence="6">Cytoplasm</location>
    </subcellularLocation>
</comment>
<dbReference type="SUPFAM" id="SSF53098">
    <property type="entry name" value="Ribonuclease H-like"/>
    <property type="match status" value="1"/>
</dbReference>
<evidence type="ECO:0000256" key="5">
    <source>
        <dbReference type="ARBA" id="ARBA00022839"/>
    </source>
</evidence>
<evidence type="ECO:0000256" key="1">
    <source>
        <dbReference type="ARBA" id="ARBA00022490"/>
    </source>
</evidence>
<dbReference type="GO" id="GO:0000166">
    <property type="term" value="F:nucleotide binding"/>
    <property type="evidence" value="ECO:0007669"/>
    <property type="project" value="InterPro"/>
</dbReference>
<dbReference type="InterPro" id="IPR010997">
    <property type="entry name" value="HRDC-like_sf"/>
</dbReference>
<dbReference type="SMART" id="SM00474">
    <property type="entry name" value="35EXOc"/>
    <property type="match status" value="1"/>
</dbReference>
<dbReference type="InterPro" id="IPR006292">
    <property type="entry name" value="RNase_D"/>
</dbReference>
<evidence type="ECO:0000256" key="3">
    <source>
        <dbReference type="ARBA" id="ARBA00022722"/>
    </source>
</evidence>
<comment type="catalytic activity">
    <reaction evidence="6">
        <text>Exonucleolytic cleavage that removes extra residues from the 3'-terminus of tRNA to produce 5'-mononucleotides.</text>
        <dbReference type="EC" id="3.1.13.5"/>
    </reaction>
</comment>
<keyword evidence="1 6" id="KW-0963">Cytoplasm</keyword>
<dbReference type="Gene3D" id="1.10.150.80">
    <property type="entry name" value="HRDC domain"/>
    <property type="match status" value="2"/>
</dbReference>
<reference evidence="8 9" key="1">
    <citation type="journal article" date="2014" name="Genome Announc.">
        <title>Genome Sequence of Gammaproteobacterial Pseudohaliea rubra Type Strain DSM 19751, Isolated from Coastal Seawater of the Mediterranean Sea.</title>
        <authorList>
            <person name="Spring S."/>
            <person name="Fiebig A."/>
            <person name="Riedel T."/>
            <person name="Goker M."/>
            <person name="Klenk H.P."/>
        </authorList>
    </citation>
    <scope>NUCLEOTIDE SEQUENCE [LARGE SCALE GENOMIC DNA]</scope>
    <source>
        <strain evidence="8 9">DSM 19751</strain>
    </source>
</reference>
<dbReference type="GO" id="GO:0033890">
    <property type="term" value="F:ribonuclease D activity"/>
    <property type="evidence" value="ECO:0007669"/>
    <property type="project" value="UniProtKB-UniRule"/>
</dbReference>
<dbReference type="eggNOG" id="COG0349">
    <property type="taxonomic scope" value="Bacteria"/>
</dbReference>
<dbReference type="InterPro" id="IPR002562">
    <property type="entry name" value="3'-5'_exonuclease_dom"/>
</dbReference>
<dbReference type="Pfam" id="PF01612">
    <property type="entry name" value="DNA_pol_A_exo1"/>
    <property type="match status" value="1"/>
</dbReference>
<name>A0A095VQW2_9GAMM</name>
<dbReference type="Gene3D" id="3.30.420.10">
    <property type="entry name" value="Ribonuclease H-like superfamily/Ribonuclease H"/>
    <property type="match status" value="1"/>
</dbReference>
<dbReference type="CDD" id="cd06142">
    <property type="entry name" value="RNaseD_exo"/>
    <property type="match status" value="1"/>
</dbReference>
<dbReference type="PROSITE" id="PS50967">
    <property type="entry name" value="HRDC"/>
    <property type="match status" value="1"/>
</dbReference>